<evidence type="ECO:0000313" key="7">
    <source>
        <dbReference type="EMBL" id="TCU87949.1"/>
    </source>
</evidence>
<dbReference type="EMBL" id="UGHR01000004">
    <property type="protein sequence ID" value="STR45450.1"/>
    <property type="molecule type" value="Genomic_DNA"/>
</dbReference>
<comment type="similarity">
    <text evidence="1">Belongs to the LysR transcriptional regulatory family.</text>
</comment>
<name>A0A377SVV0_9NEIS</name>
<dbReference type="NCBIfam" id="TIGR03298">
    <property type="entry name" value="argP"/>
    <property type="match status" value="1"/>
</dbReference>
<evidence type="ECO:0000259" key="5">
    <source>
        <dbReference type="PROSITE" id="PS50931"/>
    </source>
</evidence>
<dbReference type="GO" id="GO:0003677">
    <property type="term" value="F:DNA binding"/>
    <property type="evidence" value="ECO:0007669"/>
    <property type="project" value="UniProtKB-KW"/>
</dbReference>
<evidence type="ECO:0000256" key="3">
    <source>
        <dbReference type="ARBA" id="ARBA00023125"/>
    </source>
</evidence>
<dbReference type="NCBIfam" id="NF009888">
    <property type="entry name" value="PRK13348.1"/>
    <property type="match status" value="1"/>
</dbReference>
<evidence type="ECO:0000256" key="4">
    <source>
        <dbReference type="ARBA" id="ARBA00023163"/>
    </source>
</evidence>
<evidence type="ECO:0000313" key="6">
    <source>
        <dbReference type="EMBL" id="STR45450.1"/>
    </source>
</evidence>
<dbReference type="PROSITE" id="PS50931">
    <property type="entry name" value="HTH_LYSR"/>
    <property type="match status" value="1"/>
</dbReference>
<dbReference type="PANTHER" id="PTHR30579:SF2">
    <property type="entry name" value="HTH-TYPE TRANSCRIPTIONAL REGULATOR ARGP"/>
    <property type="match status" value="1"/>
</dbReference>
<reference evidence="6 8" key="1">
    <citation type="submission" date="2018-06" db="EMBL/GenBank/DDBJ databases">
        <authorList>
            <consortium name="Pathogen Informatics"/>
            <person name="Doyle S."/>
        </authorList>
    </citation>
    <scope>NUCLEOTIDE SEQUENCE [LARGE SCALE GENOMIC DNA]</scope>
    <source>
        <strain evidence="6 8">NCTC11159</strain>
    </source>
</reference>
<dbReference type="EMBL" id="SMBT01000004">
    <property type="protein sequence ID" value="TCU87949.1"/>
    <property type="molecule type" value="Genomic_DNA"/>
</dbReference>
<protein>
    <submittedName>
        <fullName evidence="7">LysR family transcriptional regulator</fullName>
    </submittedName>
    <submittedName>
        <fullName evidence="6">OriC replication inhibitor</fullName>
    </submittedName>
</protein>
<keyword evidence="3" id="KW-0238">DNA-binding</keyword>
<evidence type="ECO:0000313" key="8">
    <source>
        <dbReference type="Proteomes" id="UP000255108"/>
    </source>
</evidence>
<evidence type="ECO:0000256" key="2">
    <source>
        <dbReference type="ARBA" id="ARBA00023015"/>
    </source>
</evidence>
<feature type="domain" description="HTH lysR-type" evidence="5">
    <location>
        <begin position="8"/>
        <end position="64"/>
    </location>
</feature>
<reference evidence="7 9" key="2">
    <citation type="submission" date="2019-03" db="EMBL/GenBank/DDBJ databases">
        <title>Genomic Encyclopedia of Type Strains, Phase IV (KMG-IV): sequencing the most valuable type-strain genomes for metagenomic binning, comparative biology and taxonomic classification.</title>
        <authorList>
            <person name="Goeker M."/>
        </authorList>
    </citation>
    <scope>NUCLEOTIDE SEQUENCE [LARGE SCALE GENOMIC DNA]</scope>
    <source>
        <strain evidence="7 9">DSM 3764</strain>
    </source>
</reference>
<dbReference type="InterPro" id="IPR036388">
    <property type="entry name" value="WH-like_DNA-bd_sf"/>
</dbReference>
<accession>A0A377SVV0</accession>
<organism evidence="6 8">
    <name type="scientific">Iodobacter fluviatilis</name>
    <dbReference type="NCBI Taxonomy" id="537"/>
    <lineage>
        <taxon>Bacteria</taxon>
        <taxon>Pseudomonadati</taxon>
        <taxon>Pseudomonadota</taxon>
        <taxon>Betaproteobacteria</taxon>
        <taxon>Neisseriales</taxon>
        <taxon>Chitinibacteraceae</taxon>
        <taxon>Iodobacter</taxon>
    </lineage>
</organism>
<gene>
    <name evidence="6" type="primary">iciA_2</name>
    <name evidence="7" type="ORF">EV682_104116</name>
    <name evidence="6" type="ORF">NCTC11159_04022</name>
</gene>
<keyword evidence="9" id="KW-1185">Reference proteome</keyword>
<keyword evidence="2" id="KW-0805">Transcription regulation</keyword>
<evidence type="ECO:0000256" key="1">
    <source>
        <dbReference type="ARBA" id="ARBA00009437"/>
    </source>
</evidence>
<dbReference type="InterPro" id="IPR036390">
    <property type="entry name" value="WH_DNA-bd_sf"/>
</dbReference>
<dbReference type="Proteomes" id="UP000255108">
    <property type="component" value="Unassembled WGS sequence"/>
</dbReference>
<dbReference type="PANTHER" id="PTHR30579">
    <property type="entry name" value="TRANSCRIPTIONAL REGULATOR"/>
    <property type="match status" value="1"/>
</dbReference>
<dbReference type="Gene3D" id="3.40.190.290">
    <property type="match status" value="1"/>
</dbReference>
<dbReference type="InterPro" id="IPR050176">
    <property type="entry name" value="LTTR"/>
</dbReference>
<dbReference type="Pfam" id="PF00126">
    <property type="entry name" value="HTH_1"/>
    <property type="match status" value="1"/>
</dbReference>
<keyword evidence="4" id="KW-0804">Transcription</keyword>
<dbReference type="AlphaFoldDB" id="A0A377SVV0"/>
<dbReference type="NCBIfam" id="NF002964">
    <property type="entry name" value="PRK03635.1"/>
    <property type="match status" value="1"/>
</dbReference>
<dbReference type="SUPFAM" id="SSF53850">
    <property type="entry name" value="Periplasmic binding protein-like II"/>
    <property type="match status" value="1"/>
</dbReference>
<dbReference type="InterPro" id="IPR005119">
    <property type="entry name" value="LysR_subst-bd"/>
</dbReference>
<evidence type="ECO:0000313" key="9">
    <source>
        <dbReference type="Proteomes" id="UP000295794"/>
    </source>
</evidence>
<dbReference type="Proteomes" id="UP000295794">
    <property type="component" value="Unassembled WGS sequence"/>
</dbReference>
<proteinExistence type="inferred from homology"/>
<dbReference type="SUPFAM" id="SSF46785">
    <property type="entry name" value="Winged helix' DNA-binding domain"/>
    <property type="match status" value="1"/>
</dbReference>
<dbReference type="InterPro" id="IPR000847">
    <property type="entry name" value="LysR_HTH_N"/>
</dbReference>
<dbReference type="Gene3D" id="1.10.10.10">
    <property type="entry name" value="Winged helix-like DNA-binding domain superfamily/Winged helix DNA-binding domain"/>
    <property type="match status" value="1"/>
</dbReference>
<sequence>MKDTLVNLDPRQTEALRAVIETGSFEQAAVRLHLTASAVSQRVRALESNLGNPLVVRSRPARATPVGQRLLQYLHRVMQLEADLASDLAVERYSPLLLTIALNADTLGTWFFPALAQALVNEEVLIDLIVEDQDHTYTLLESGMAIGCIGSEEKPMKGCFADALGVMRYRLVASKSFCQRWFPQGMNRNDARRAPVVAYSHKDTLQAGFLENHFGLLPDAYPCHYVPGTEPHLAAICHGLGYGMVPELLLGESTGDLIDLAPDYPCDVKLYWHSWKVQSPRMEALSKQIVDAARVVLGTPLSE</sequence>
<dbReference type="InterPro" id="IPR017685">
    <property type="entry name" value="ArgP"/>
</dbReference>
<dbReference type="GO" id="GO:0003700">
    <property type="term" value="F:DNA-binding transcription factor activity"/>
    <property type="evidence" value="ECO:0007669"/>
    <property type="project" value="InterPro"/>
</dbReference>
<dbReference type="Pfam" id="PF03466">
    <property type="entry name" value="LysR_substrate"/>
    <property type="match status" value="1"/>
</dbReference>